<protein>
    <submittedName>
        <fullName evidence="1">Uncharacterized protein</fullName>
    </submittedName>
</protein>
<organism evidence="1 2">
    <name type="scientific">Dermatophagoides farinae</name>
    <name type="common">American house dust mite</name>
    <dbReference type="NCBI Taxonomy" id="6954"/>
    <lineage>
        <taxon>Eukaryota</taxon>
        <taxon>Metazoa</taxon>
        <taxon>Ecdysozoa</taxon>
        <taxon>Arthropoda</taxon>
        <taxon>Chelicerata</taxon>
        <taxon>Arachnida</taxon>
        <taxon>Acari</taxon>
        <taxon>Acariformes</taxon>
        <taxon>Sarcoptiformes</taxon>
        <taxon>Astigmata</taxon>
        <taxon>Psoroptidia</taxon>
        <taxon>Analgoidea</taxon>
        <taxon>Pyroglyphidae</taxon>
        <taxon>Dermatophagoidinae</taxon>
        <taxon>Dermatophagoides</taxon>
    </lineage>
</organism>
<reference evidence="1" key="2">
    <citation type="journal article" date="2022" name="Res Sq">
        <title>Comparative Genomics Reveals Insights into the Divergent Evolution of Astigmatic Mites and Household Pest Adaptations.</title>
        <authorList>
            <person name="Xiong Q."/>
            <person name="Wan A.T.-Y."/>
            <person name="Liu X.-Y."/>
            <person name="Fung C.S.-H."/>
            <person name="Xiao X."/>
            <person name="Malainual N."/>
            <person name="Hou J."/>
            <person name="Wang L."/>
            <person name="Wang M."/>
            <person name="Yang K."/>
            <person name="Cui Y."/>
            <person name="Leung E."/>
            <person name="Nong W."/>
            <person name="Shin S.-K."/>
            <person name="Au S."/>
            <person name="Jeong K.Y."/>
            <person name="Chew F.T."/>
            <person name="Hui J."/>
            <person name="Leung T.F."/>
            <person name="Tungtrongchitr A."/>
            <person name="Zhong N."/>
            <person name="Liu Z."/>
            <person name="Tsui S."/>
        </authorList>
    </citation>
    <scope>NUCLEOTIDE SEQUENCE</scope>
    <source>
        <strain evidence="1">Derf</strain>
        <tissue evidence="1">Whole organism</tissue>
    </source>
</reference>
<accession>A0A922L1S9</accession>
<dbReference type="AlphaFoldDB" id="A0A922L1S9"/>
<dbReference type="Proteomes" id="UP000790347">
    <property type="component" value="Unassembled WGS sequence"/>
</dbReference>
<reference evidence="1" key="1">
    <citation type="submission" date="2013-05" db="EMBL/GenBank/DDBJ databases">
        <authorList>
            <person name="Yim A.K.Y."/>
            <person name="Chan T.F."/>
            <person name="Ji K.M."/>
            <person name="Liu X.Y."/>
            <person name="Zhou J.W."/>
            <person name="Li R.Q."/>
            <person name="Yang K.Y."/>
            <person name="Li J."/>
            <person name="Li M."/>
            <person name="Law P.T.W."/>
            <person name="Wu Y.L."/>
            <person name="Cai Z.L."/>
            <person name="Qin H."/>
            <person name="Bao Y."/>
            <person name="Leung R.K.K."/>
            <person name="Ng P.K.S."/>
            <person name="Zou J."/>
            <person name="Zhong X.J."/>
            <person name="Ran P.X."/>
            <person name="Zhong N.S."/>
            <person name="Liu Z.G."/>
            <person name="Tsui S.K.W."/>
        </authorList>
    </citation>
    <scope>NUCLEOTIDE SEQUENCE</scope>
    <source>
        <strain evidence="1">Derf</strain>
        <tissue evidence="1">Whole organism</tissue>
    </source>
</reference>
<evidence type="ECO:0000313" key="1">
    <source>
        <dbReference type="EMBL" id="KAH9506887.1"/>
    </source>
</evidence>
<keyword evidence="2" id="KW-1185">Reference proteome</keyword>
<evidence type="ECO:0000313" key="2">
    <source>
        <dbReference type="Proteomes" id="UP000790347"/>
    </source>
</evidence>
<comment type="caution">
    <text evidence="1">The sequence shown here is derived from an EMBL/GenBank/DDBJ whole genome shotgun (WGS) entry which is preliminary data.</text>
</comment>
<dbReference type="EMBL" id="ASGP02000005">
    <property type="protein sequence ID" value="KAH9506887.1"/>
    <property type="molecule type" value="Genomic_DNA"/>
</dbReference>
<sequence>MKSYMMIYLVVLPKSENKHPDNIGQQIRHLVFYGNSLCSNLSTIYVYDNDLSLMMKILVTQKVLIVFS</sequence>
<gene>
    <name evidence="1" type="ORF">DERF_011598</name>
</gene>
<name>A0A922L1S9_DERFA</name>
<proteinExistence type="predicted"/>